<evidence type="ECO:0000256" key="1">
    <source>
        <dbReference type="SAM" id="SignalP"/>
    </source>
</evidence>
<reference evidence="2 3" key="1">
    <citation type="submission" date="2020-08" db="EMBL/GenBank/DDBJ databases">
        <title>Genomic Encyclopedia of Type Strains, Phase IV (KMG-IV): sequencing the most valuable type-strain genomes for metagenomic binning, comparative biology and taxonomic classification.</title>
        <authorList>
            <person name="Goeker M."/>
        </authorList>
    </citation>
    <scope>NUCLEOTIDE SEQUENCE [LARGE SCALE GENOMIC DNA]</scope>
    <source>
        <strain evidence="2 3">DSM 7050</strain>
    </source>
</reference>
<dbReference type="EMBL" id="JACHOT010000001">
    <property type="protein sequence ID" value="MBB4649137.1"/>
    <property type="molecule type" value="Genomic_DNA"/>
</dbReference>
<gene>
    <name evidence="2" type="ORF">GGQ99_000859</name>
</gene>
<sequence length="96" mass="10636">MKTTLGYALVILAAMSSSSFANSGFTQERSTLDRLLQGHGTPGEAATSVSNPDISYRVREDGKLVKTNSRYGTAEVVRPNWWFGMTTRERESRGLY</sequence>
<comment type="caution">
    <text evidence="2">The sequence shown here is derived from an EMBL/GenBank/DDBJ whole genome shotgun (WGS) entry which is preliminary data.</text>
</comment>
<accession>A0ABR6KXC1</accession>
<feature type="signal peptide" evidence="1">
    <location>
        <begin position="1"/>
        <end position="21"/>
    </location>
</feature>
<evidence type="ECO:0000313" key="2">
    <source>
        <dbReference type="EMBL" id="MBB4649137.1"/>
    </source>
</evidence>
<dbReference type="Proteomes" id="UP000539538">
    <property type="component" value="Unassembled WGS sequence"/>
</dbReference>
<feature type="chain" id="PRO_5046225305" evidence="1">
    <location>
        <begin position="22"/>
        <end position="96"/>
    </location>
</feature>
<organism evidence="2 3">
    <name type="scientific">Aminobacter niigataensis</name>
    <dbReference type="NCBI Taxonomy" id="83265"/>
    <lineage>
        <taxon>Bacteria</taxon>
        <taxon>Pseudomonadati</taxon>
        <taxon>Pseudomonadota</taxon>
        <taxon>Alphaproteobacteria</taxon>
        <taxon>Hyphomicrobiales</taxon>
        <taxon>Phyllobacteriaceae</taxon>
        <taxon>Aminobacter</taxon>
    </lineage>
</organism>
<evidence type="ECO:0000313" key="3">
    <source>
        <dbReference type="Proteomes" id="UP000539538"/>
    </source>
</evidence>
<keyword evidence="1" id="KW-0732">Signal</keyword>
<keyword evidence="3" id="KW-1185">Reference proteome</keyword>
<name>A0ABR6KXC1_9HYPH</name>
<protein>
    <submittedName>
        <fullName evidence="2">Uncharacterized protein</fullName>
    </submittedName>
</protein>
<dbReference type="RefSeq" id="WP_183260905.1">
    <property type="nucleotide sequence ID" value="NZ_BAAAVZ010000008.1"/>
</dbReference>
<proteinExistence type="predicted"/>